<evidence type="ECO:0000256" key="1">
    <source>
        <dbReference type="SAM" id="Phobius"/>
    </source>
</evidence>
<keyword evidence="4" id="KW-1185">Reference proteome</keyword>
<evidence type="ECO:0008006" key="6">
    <source>
        <dbReference type="Google" id="ProtNLM"/>
    </source>
</evidence>
<evidence type="ECO:0000313" key="4">
    <source>
        <dbReference type="Proteomes" id="UP000030856"/>
    </source>
</evidence>
<keyword evidence="1" id="KW-0812">Transmembrane</keyword>
<gene>
    <name evidence="3" type="ORF">BOV88_09870</name>
    <name evidence="2" type="ORF">JV46_13650</name>
</gene>
<dbReference type="EMBL" id="MPNX01000015">
    <property type="protein sequence ID" value="OOY34453.1"/>
    <property type="molecule type" value="Genomic_DNA"/>
</dbReference>
<protein>
    <recommendedName>
        <fullName evidence="6">Na(+)-translocating NADH-quinone reductase subunit E</fullName>
    </recommendedName>
</protein>
<organism evidence="2 4">
    <name type="scientific">Solemya velum gill symbiont</name>
    <dbReference type="NCBI Taxonomy" id="2340"/>
    <lineage>
        <taxon>Bacteria</taxon>
        <taxon>Pseudomonadati</taxon>
        <taxon>Pseudomonadota</taxon>
        <taxon>Gammaproteobacteria</taxon>
        <taxon>sulfur-oxidizing symbionts</taxon>
    </lineage>
</organism>
<name>A0A0B0HBC0_SOVGS</name>
<reference evidence="2 4" key="1">
    <citation type="journal article" date="2014" name="BMC Genomics">
        <title>The genome of the intracellular bacterium of the coastal bivalve, Solemya velum: a blueprint for thriving in and out of symbiosis.</title>
        <authorList>
            <person name="Dmytrenko O."/>
            <person name="Russell S.L."/>
            <person name="Loo W.T."/>
            <person name="Fontanez K.M."/>
            <person name="Liao L."/>
            <person name="Roeselers G."/>
            <person name="Sharma R."/>
            <person name="Stewart F.J."/>
            <person name="Newton I.L."/>
            <person name="Woyke T."/>
            <person name="Wu D."/>
            <person name="Lang J.M."/>
            <person name="Eisen J.A."/>
            <person name="Cavanaugh C.M."/>
        </authorList>
    </citation>
    <scope>NUCLEOTIDE SEQUENCE [LARGE SCALE GENOMIC DNA]</scope>
    <source>
        <strain evidence="2 4">WH</strain>
    </source>
</reference>
<feature type="transmembrane region" description="Helical" evidence="1">
    <location>
        <begin position="6"/>
        <end position="23"/>
    </location>
</feature>
<evidence type="ECO:0000313" key="3">
    <source>
        <dbReference type="EMBL" id="OOY34453.1"/>
    </source>
</evidence>
<dbReference type="InterPro" id="IPR007495">
    <property type="entry name" value="NqrM"/>
</dbReference>
<dbReference type="Pfam" id="PF04400">
    <property type="entry name" value="NqrM"/>
    <property type="match status" value="1"/>
</dbReference>
<evidence type="ECO:0000313" key="2">
    <source>
        <dbReference type="EMBL" id="KHF25937.1"/>
    </source>
</evidence>
<dbReference type="AlphaFoldDB" id="A0A0B0HBC0"/>
<dbReference type="Proteomes" id="UP000030856">
    <property type="component" value="Unassembled WGS sequence"/>
</dbReference>
<dbReference type="OrthoDB" id="5296227at2"/>
<dbReference type="Proteomes" id="UP000190962">
    <property type="component" value="Unassembled WGS sequence"/>
</dbReference>
<dbReference type="PANTHER" id="PTHR40691:SF1">
    <property type="entry name" value="EXPORTED PROTEIN"/>
    <property type="match status" value="1"/>
</dbReference>
<sequence>MEIFLVTFIVMLIVVAIMAIGLLQNKQIKGSCGGLNTITGLKSACSCDSPCEKRLAREAEAADRHAETS</sequence>
<accession>A0A0B0HBC0</accession>
<dbReference type="RefSeq" id="WP_043115626.1">
    <property type="nucleotide sequence ID" value="NZ_JRAA01000001.1"/>
</dbReference>
<dbReference type="GeneID" id="86991853"/>
<reference evidence="3 5" key="2">
    <citation type="submission" date="2016-11" db="EMBL/GenBank/DDBJ databases">
        <title>Mixed transmission modes and dynamic genome evolution in an obligate animal-bacterial symbiosis.</title>
        <authorList>
            <person name="Russell S.L."/>
            <person name="Corbett-Detig R.B."/>
            <person name="Cavanaugh C.M."/>
        </authorList>
    </citation>
    <scope>NUCLEOTIDE SEQUENCE [LARGE SCALE GENOMIC DNA]</scope>
    <source>
        <strain evidence="3">MA-KB16</strain>
    </source>
</reference>
<dbReference type="EMBL" id="JRAA01000001">
    <property type="protein sequence ID" value="KHF25937.1"/>
    <property type="molecule type" value="Genomic_DNA"/>
</dbReference>
<comment type="caution">
    <text evidence="2">The sequence shown here is derived from an EMBL/GenBank/DDBJ whole genome shotgun (WGS) entry which is preliminary data.</text>
</comment>
<dbReference type="PANTHER" id="PTHR40691">
    <property type="entry name" value="(NA+)-NQR MATURATION NQRM"/>
    <property type="match status" value="1"/>
</dbReference>
<keyword evidence="1" id="KW-1133">Transmembrane helix</keyword>
<dbReference type="STRING" id="2340.JV46_13650"/>
<keyword evidence="1" id="KW-0472">Membrane</keyword>
<evidence type="ECO:0000313" key="5">
    <source>
        <dbReference type="Proteomes" id="UP000190962"/>
    </source>
</evidence>
<dbReference type="eggNOG" id="COG2991">
    <property type="taxonomic scope" value="Bacteria"/>
</dbReference>
<proteinExistence type="predicted"/>